<keyword evidence="3 6" id="KW-0812">Transmembrane</keyword>
<dbReference type="AlphaFoldDB" id="A0A382F403"/>
<reference evidence="7" key="1">
    <citation type="submission" date="2018-05" db="EMBL/GenBank/DDBJ databases">
        <authorList>
            <person name="Lanie J.A."/>
            <person name="Ng W.-L."/>
            <person name="Kazmierczak K.M."/>
            <person name="Andrzejewski T.M."/>
            <person name="Davidsen T.M."/>
            <person name="Wayne K.J."/>
            <person name="Tettelin H."/>
            <person name="Glass J.I."/>
            <person name="Rusch D."/>
            <person name="Podicherti R."/>
            <person name="Tsui H.-C.T."/>
            <person name="Winkler M.E."/>
        </authorList>
    </citation>
    <scope>NUCLEOTIDE SEQUENCE</scope>
</reference>
<evidence type="ECO:0000256" key="2">
    <source>
        <dbReference type="ARBA" id="ARBA00022475"/>
    </source>
</evidence>
<feature type="transmembrane region" description="Helical" evidence="6">
    <location>
        <begin position="12"/>
        <end position="30"/>
    </location>
</feature>
<evidence type="ECO:0008006" key="8">
    <source>
        <dbReference type="Google" id="ProtNLM"/>
    </source>
</evidence>
<name>A0A382F403_9ZZZZ</name>
<dbReference type="PANTHER" id="PTHR33529:SF6">
    <property type="entry name" value="YJGP_YJGQ FAMILY PERMEASE"/>
    <property type="match status" value="1"/>
</dbReference>
<dbReference type="Pfam" id="PF03739">
    <property type="entry name" value="LptF_LptG"/>
    <property type="match status" value="1"/>
</dbReference>
<evidence type="ECO:0000256" key="3">
    <source>
        <dbReference type="ARBA" id="ARBA00022692"/>
    </source>
</evidence>
<sequence>MRKLDLYLVRQFVVLLALILIGFQVIFIIVDIFENLDKFIDNKVPIKVVFLFYIYTLPWFINIGLPMAVLIATVFSMGLLVKRNEWTAMKASGISLYRVVLPFLLVSSCVSVGSFYLDNSLVSWGNEKKAEIKKQYMSRKSAKSKNKQQLLKDLFFQKEKKLHLSISRYKVRDQSAEKITLISLKDGLLHQRIDGKKMVWIDSLSMWELKNYSIRNFDEYGMEDSVIISAEDTLLNVAFNPEDLVQQYKSPEELNIYELNSRIKKLRENGVNTTRWEVAKQFKLSFAFTSVIVMLFGISLAVMSPKGGLSLGAGMSIFVIFSYYAFIKFGQSMGIKAVLSPIVSAWMGNVLFIIGGIILLFSVRK</sequence>
<evidence type="ECO:0000256" key="6">
    <source>
        <dbReference type="SAM" id="Phobius"/>
    </source>
</evidence>
<evidence type="ECO:0000256" key="5">
    <source>
        <dbReference type="ARBA" id="ARBA00023136"/>
    </source>
</evidence>
<evidence type="ECO:0000313" key="7">
    <source>
        <dbReference type="EMBL" id="SVB57710.1"/>
    </source>
</evidence>
<organism evidence="7">
    <name type="scientific">marine metagenome</name>
    <dbReference type="NCBI Taxonomy" id="408172"/>
    <lineage>
        <taxon>unclassified sequences</taxon>
        <taxon>metagenomes</taxon>
        <taxon>ecological metagenomes</taxon>
    </lineage>
</organism>
<dbReference type="GO" id="GO:0015920">
    <property type="term" value="P:lipopolysaccharide transport"/>
    <property type="evidence" value="ECO:0007669"/>
    <property type="project" value="TreeGrafter"/>
</dbReference>
<keyword evidence="4 6" id="KW-1133">Transmembrane helix</keyword>
<protein>
    <recommendedName>
        <fullName evidence="8">YjgP/YjgQ family permease</fullName>
    </recommendedName>
</protein>
<gene>
    <name evidence="7" type="ORF">METZ01_LOCUS210564</name>
</gene>
<dbReference type="EMBL" id="UINC01047879">
    <property type="protein sequence ID" value="SVB57710.1"/>
    <property type="molecule type" value="Genomic_DNA"/>
</dbReference>
<evidence type="ECO:0000256" key="1">
    <source>
        <dbReference type="ARBA" id="ARBA00004651"/>
    </source>
</evidence>
<feature type="transmembrane region" description="Helical" evidence="6">
    <location>
        <begin position="284"/>
        <end position="302"/>
    </location>
</feature>
<feature type="transmembrane region" description="Helical" evidence="6">
    <location>
        <begin position="96"/>
        <end position="117"/>
    </location>
</feature>
<dbReference type="PANTHER" id="PTHR33529">
    <property type="entry name" value="SLR0882 PROTEIN-RELATED"/>
    <property type="match status" value="1"/>
</dbReference>
<feature type="transmembrane region" description="Helical" evidence="6">
    <location>
        <begin position="50"/>
        <end position="75"/>
    </location>
</feature>
<keyword evidence="2" id="KW-1003">Cell membrane</keyword>
<feature type="transmembrane region" description="Helical" evidence="6">
    <location>
        <begin position="338"/>
        <end position="361"/>
    </location>
</feature>
<proteinExistence type="predicted"/>
<comment type="subcellular location">
    <subcellularLocation>
        <location evidence="1">Cell membrane</location>
        <topology evidence="1">Multi-pass membrane protein</topology>
    </subcellularLocation>
</comment>
<evidence type="ECO:0000256" key="4">
    <source>
        <dbReference type="ARBA" id="ARBA00022989"/>
    </source>
</evidence>
<dbReference type="GO" id="GO:0043190">
    <property type="term" value="C:ATP-binding cassette (ABC) transporter complex"/>
    <property type="evidence" value="ECO:0007669"/>
    <property type="project" value="TreeGrafter"/>
</dbReference>
<keyword evidence="5 6" id="KW-0472">Membrane</keyword>
<dbReference type="InterPro" id="IPR005495">
    <property type="entry name" value="LptG/LptF_permease"/>
</dbReference>
<accession>A0A382F403</accession>
<feature type="transmembrane region" description="Helical" evidence="6">
    <location>
        <begin position="309"/>
        <end position="326"/>
    </location>
</feature>